<keyword evidence="2" id="KW-1185">Reference proteome</keyword>
<accession>A0A1Y0IPY9</accession>
<evidence type="ECO:0000313" key="2">
    <source>
        <dbReference type="Proteomes" id="UP000195437"/>
    </source>
</evidence>
<reference evidence="2" key="1">
    <citation type="submission" date="2017-05" db="EMBL/GenBank/DDBJ databases">
        <authorList>
            <person name="Sung H."/>
        </authorList>
    </citation>
    <scope>NUCLEOTIDE SEQUENCE [LARGE SCALE GENOMIC DNA]</scope>
    <source>
        <strain evidence="2">AR23208</strain>
    </source>
</reference>
<evidence type="ECO:0000313" key="1">
    <source>
        <dbReference type="EMBL" id="ARU62672.1"/>
    </source>
</evidence>
<dbReference type="EMBL" id="CP021434">
    <property type="protein sequence ID" value="ARU62672.1"/>
    <property type="molecule type" value="Genomic_DNA"/>
</dbReference>
<proteinExistence type="predicted"/>
<sequence>MEAGESYSKYRHIYKIHGCISLESEMVLTSEDFYNVTTEENLMKDLYSVLRNNTCVFIGFGMEDRDLLDLLFNIRAKNQNFGAMKHYLVIPEGRIDKERVKYLNKKFGIEQIALDRDDFLERLIEEFKKKVAMID</sequence>
<gene>
    <name evidence="1" type="ORF">CBW65_18090</name>
</gene>
<dbReference type="AlphaFoldDB" id="A0A1Y0IPY9"/>
<name>A0A1Y0IPY9_9BACL</name>
<dbReference type="KEGG" id="tum:CBW65_18090"/>
<organism evidence="1 2">
    <name type="scientific">Tumebacillus avium</name>
    <dbReference type="NCBI Taxonomy" id="1903704"/>
    <lineage>
        <taxon>Bacteria</taxon>
        <taxon>Bacillati</taxon>
        <taxon>Bacillota</taxon>
        <taxon>Bacilli</taxon>
        <taxon>Bacillales</taxon>
        <taxon>Alicyclobacillaceae</taxon>
        <taxon>Tumebacillus</taxon>
    </lineage>
</organism>
<dbReference type="Pfam" id="PF13289">
    <property type="entry name" value="SIR2_2"/>
    <property type="match status" value="1"/>
</dbReference>
<dbReference type="OrthoDB" id="1688888at2"/>
<dbReference type="Proteomes" id="UP000195437">
    <property type="component" value="Chromosome"/>
</dbReference>
<protein>
    <submittedName>
        <fullName evidence="1">Uncharacterized protein</fullName>
    </submittedName>
</protein>